<keyword evidence="2" id="KW-1185">Reference proteome</keyword>
<dbReference type="SUPFAM" id="SSF69118">
    <property type="entry name" value="AhpD-like"/>
    <property type="match status" value="1"/>
</dbReference>
<dbReference type="PANTHER" id="PTHR35446:SF3">
    <property type="entry name" value="CMD DOMAIN-CONTAINING PROTEIN"/>
    <property type="match status" value="1"/>
</dbReference>
<reference evidence="1" key="1">
    <citation type="submission" date="2022-10" db="EMBL/GenBank/DDBJ databases">
        <title>Roseovarius pelagicus sp. nov., isolated from Arctic seawater.</title>
        <authorList>
            <person name="Hong Y.W."/>
            <person name="Hwang C.Y."/>
        </authorList>
    </citation>
    <scope>NUCLEOTIDE SEQUENCE</scope>
    <source>
        <strain evidence="1">HL-MP18</strain>
    </source>
</reference>
<dbReference type="Gene3D" id="1.20.1290.10">
    <property type="entry name" value="AhpD-like"/>
    <property type="match status" value="1"/>
</dbReference>
<dbReference type="RefSeq" id="WP_263047339.1">
    <property type="nucleotide sequence ID" value="NZ_CP106738.1"/>
</dbReference>
<sequence>MTHFPIHTIESAPEAAKPALEASFKANGRIPGLHGTMAEAPGLLAAYSFAHQQFMATSLTDEEKTVVWQTVNVENSCHYCVPAHTGIAKMMKVDDAITEALRNETPLPTAKLEGLRTFTLQVVRTSANLTDAQVQTFLDAGFEERNILEVILGVAQKVMSNFTNHFAGTPVDQVFQKFAWQKADKAA</sequence>
<accession>A0ABY6DB52</accession>
<organism evidence="1 2">
    <name type="scientific">Roseovarius pelagicus</name>
    <dbReference type="NCBI Taxonomy" id="2980108"/>
    <lineage>
        <taxon>Bacteria</taxon>
        <taxon>Pseudomonadati</taxon>
        <taxon>Pseudomonadota</taxon>
        <taxon>Alphaproteobacteria</taxon>
        <taxon>Rhodobacterales</taxon>
        <taxon>Roseobacteraceae</taxon>
        <taxon>Roseovarius</taxon>
    </lineage>
</organism>
<dbReference type="InterPro" id="IPR029032">
    <property type="entry name" value="AhpD-like"/>
</dbReference>
<evidence type="ECO:0000313" key="2">
    <source>
        <dbReference type="Proteomes" id="UP001064087"/>
    </source>
</evidence>
<name>A0ABY6DB52_9RHOB</name>
<dbReference type="EMBL" id="CP106738">
    <property type="protein sequence ID" value="UXX82398.1"/>
    <property type="molecule type" value="Genomic_DNA"/>
</dbReference>
<protein>
    <submittedName>
        <fullName evidence="1">Carboxymuconolactone decarboxylase family protein</fullName>
    </submittedName>
</protein>
<dbReference type="Proteomes" id="UP001064087">
    <property type="component" value="Chromosome"/>
</dbReference>
<dbReference type="PANTHER" id="PTHR35446">
    <property type="entry name" value="SI:CH211-175M2.5"/>
    <property type="match status" value="1"/>
</dbReference>
<proteinExistence type="predicted"/>
<gene>
    <name evidence="1" type="ORF">N7U68_15015</name>
</gene>
<evidence type="ECO:0000313" key="1">
    <source>
        <dbReference type="EMBL" id="UXX82398.1"/>
    </source>
</evidence>